<accession>A0A367LTR7</accession>
<protein>
    <submittedName>
        <fullName evidence="1">GntR family transcriptional regulator</fullName>
    </submittedName>
</protein>
<name>A0A367LTR7_PSEAI</name>
<sequence length="24" mass="2496">MSKPGQRVLAELRKLIASGELAAG</sequence>
<dbReference type="AlphaFoldDB" id="A0A367LTR7"/>
<evidence type="ECO:0000313" key="2">
    <source>
        <dbReference type="Proteomes" id="UP000253594"/>
    </source>
</evidence>
<organism evidence="1 2">
    <name type="scientific">Pseudomonas aeruginosa</name>
    <dbReference type="NCBI Taxonomy" id="287"/>
    <lineage>
        <taxon>Bacteria</taxon>
        <taxon>Pseudomonadati</taxon>
        <taxon>Pseudomonadota</taxon>
        <taxon>Gammaproteobacteria</taxon>
        <taxon>Pseudomonadales</taxon>
        <taxon>Pseudomonadaceae</taxon>
        <taxon>Pseudomonas</taxon>
    </lineage>
</organism>
<dbReference type="Proteomes" id="UP000253594">
    <property type="component" value="Unassembled WGS sequence"/>
</dbReference>
<gene>
    <name evidence="1" type="ORF">DT376_44575</name>
</gene>
<evidence type="ECO:0000313" key="1">
    <source>
        <dbReference type="EMBL" id="RCI64805.1"/>
    </source>
</evidence>
<feature type="non-terminal residue" evidence="1">
    <location>
        <position position="24"/>
    </location>
</feature>
<reference evidence="1 2" key="1">
    <citation type="submission" date="2018-07" db="EMBL/GenBank/DDBJ databases">
        <title>Mechanisms of high-level aminoglycoside resistance among Gram-negative pathogens in Brazil.</title>
        <authorList>
            <person name="Ballaben A.S."/>
            <person name="Darini A.L.C."/>
            <person name="Doi Y."/>
        </authorList>
    </citation>
    <scope>NUCLEOTIDE SEQUENCE [LARGE SCALE GENOMIC DNA]</scope>
    <source>
        <strain evidence="1 2">B2-305</strain>
    </source>
</reference>
<comment type="caution">
    <text evidence="1">The sequence shown here is derived from an EMBL/GenBank/DDBJ whole genome shotgun (WGS) entry which is preliminary data.</text>
</comment>
<proteinExistence type="predicted"/>
<dbReference type="EMBL" id="QORE01004010">
    <property type="protein sequence ID" value="RCI64805.1"/>
    <property type="molecule type" value="Genomic_DNA"/>
</dbReference>